<comment type="catalytic activity">
    <reaction evidence="9 10">
        <text>1D-myo-inositol 2-amino-2-deoxy-alpha-D-glucopyranoside + L-cysteine + ATP = 1D-myo-inositol 2-(L-cysteinylamino)-2-deoxy-alpha-D-glucopyranoside + AMP + diphosphate + H(+)</text>
        <dbReference type="Rhea" id="RHEA:26176"/>
        <dbReference type="ChEBI" id="CHEBI:15378"/>
        <dbReference type="ChEBI" id="CHEBI:30616"/>
        <dbReference type="ChEBI" id="CHEBI:33019"/>
        <dbReference type="ChEBI" id="CHEBI:35235"/>
        <dbReference type="ChEBI" id="CHEBI:58886"/>
        <dbReference type="ChEBI" id="CHEBI:58887"/>
        <dbReference type="ChEBI" id="CHEBI:456215"/>
        <dbReference type="EC" id="6.3.1.13"/>
    </reaction>
</comment>
<feature type="short sequence motif" description="'HIGH' region" evidence="10">
    <location>
        <begin position="49"/>
        <end position="59"/>
    </location>
</feature>
<dbReference type="PRINTS" id="PR00983">
    <property type="entry name" value="TRNASYNTHCYS"/>
</dbReference>
<evidence type="ECO:0000313" key="13">
    <source>
        <dbReference type="Proteomes" id="UP001164390"/>
    </source>
</evidence>
<dbReference type="Pfam" id="PF01406">
    <property type="entry name" value="tRNA-synt_1e"/>
    <property type="match status" value="1"/>
</dbReference>
<keyword evidence="13" id="KW-1185">Reference proteome</keyword>
<keyword evidence="8 10" id="KW-0067">ATP-binding</keyword>
<evidence type="ECO:0000256" key="8">
    <source>
        <dbReference type="ARBA" id="ARBA00022840"/>
    </source>
</evidence>
<dbReference type="CDD" id="cd00672">
    <property type="entry name" value="CysRS_core"/>
    <property type="match status" value="1"/>
</dbReference>
<evidence type="ECO:0000256" key="3">
    <source>
        <dbReference type="ARBA" id="ARBA00011245"/>
    </source>
</evidence>
<dbReference type="InterPro" id="IPR024909">
    <property type="entry name" value="Cys-tRNA/MSH_ligase"/>
</dbReference>
<dbReference type="KEGG" id="sgrg:L0C25_21280"/>
<organism evidence="12 13">
    <name type="scientific">Solicola gregarius</name>
    <dbReference type="NCBI Taxonomy" id="2908642"/>
    <lineage>
        <taxon>Bacteria</taxon>
        <taxon>Bacillati</taxon>
        <taxon>Actinomycetota</taxon>
        <taxon>Actinomycetes</taxon>
        <taxon>Propionibacteriales</taxon>
        <taxon>Nocardioidaceae</taxon>
        <taxon>Solicola</taxon>
    </lineage>
</organism>
<evidence type="ECO:0000256" key="2">
    <source>
        <dbReference type="ARBA" id="ARBA00007723"/>
    </source>
</evidence>
<feature type="binding site" evidence="10">
    <location>
        <position position="231"/>
    </location>
    <ligand>
        <name>Zn(2+)</name>
        <dbReference type="ChEBI" id="CHEBI:29105"/>
    </ligand>
</feature>
<dbReference type="GO" id="GO:0006423">
    <property type="term" value="P:cysteinyl-tRNA aminoacylation"/>
    <property type="evidence" value="ECO:0007669"/>
    <property type="project" value="TreeGrafter"/>
</dbReference>
<dbReference type="GO" id="GO:0005829">
    <property type="term" value="C:cytosol"/>
    <property type="evidence" value="ECO:0007669"/>
    <property type="project" value="TreeGrafter"/>
</dbReference>
<evidence type="ECO:0000259" key="11">
    <source>
        <dbReference type="Pfam" id="PF01406"/>
    </source>
</evidence>
<feature type="binding site" evidence="10">
    <location>
        <position position="283"/>
    </location>
    <ligand>
        <name>L-cysteinyl-5'-AMP</name>
        <dbReference type="ChEBI" id="CHEBI:144924"/>
    </ligand>
</feature>
<keyword evidence="6 10" id="KW-0547">Nucleotide-binding</keyword>
<feature type="short sequence motif" description="'KMSKS' region" evidence="10">
    <location>
        <begin position="289"/>
        <end position="293"/>
    </location>
</feature>
<comment type="cofactor">
    <cofactor evidence="10">
        <name>Zn(2+)</name>
        <dbReference type="ChEBI" id="CHEBI:29105"/>
    </cofactor>
    <text evidence="10">Binds 1 zinc ion per subunit.</text>
</comment>
<feature type="short sequence motif" description="'ERGGDP' region" evidence="10">
    <location>
        <begin position="187"/>
        <end position="192"/>
    </location>
</feature>
<feature type="binding site" evidence="10">
    <location>
        <position position="47"/>
    </location>
    <ligand>
        <name>Zn(2+)</name>
        <dbReference type="ChEBI" id="CHEBI:29105"/>
    </ligand>
</feature>
<dbReference type="GO" id="GO:0008270">
    <property type="term" value="F:zinc ion binding"/>
    <property type="evidence" value="ECO:0007669"/>
    <property type="project" value="UniProtKB-UniRule"/>
</dbReference>
<evidence type="ECO:0000313" key="12">
    <source>
        <dbReference type="EMBL" id="UYM05024.1"/>
    </source>
</evidence>
<dbReference type="GO" id="GO:0010125">
    <property type="term" value="P:mycothiol biosynthetic process"/>
    <property type="evidence" value="ECO:0007669"/>
    <property type="project" value="UniProtKB-UniRule"/>
</dbReference>
<dbReference type="InterPro" id="IPR014729">
    <property type="entry name" value="Rossmann-like_a/b/a_fold"/>
</dbReference>
<dbReference type="GO" id="GO:0004817">
    <property type="term" value="F:cysteine-tRNA ligase activity"/>
    <property type="evidence" value="ECO:0007669"/>
    <property type="project" value="TreeGrafter"/>
</dbReference>
<feature type="binding site" evidence="10">
    <location>
        <position position="62"/>
    </location>
    <ligand>
        <name>L-cysteinyl-5'-AMP</name>
        <dbReference type="ChEBI" id="CHEBI:144924"/>
    </ligand>
</feature>
<evidence type="ECO:0000256" key="4">
    <source>
        <dbReference type="ARBA" id="ARBA00022598"/>
    </source>
</evidence>
<keyword evidence="5 10" id="KW-0479">Metal-binding</keyword>
<feature type="binding site" evidence="10">
    <location>
        <position position="256"/>
    </location>
    <ligand>
        <name>Zn(2+)</name>
        <dbReference type="ChEBI" id="CHEBI:29105"/>
    </ligand>
</feature>
<dbReference type="InterPro" id="IPR032678">
    <property type="entry name" value="tRNA-synt_1_cat_dom"/>
</dbReference>
<keyword evidence="4 10" id="KW-0436">Ligase</keyword>
<dbReference type="NCBIfam" id="TIGR03447">
    <property type="entry name" value="mycothiol_MshC"/>
    <property type="match status" value="1"/>
</dbReference>
<dbReference type="RefSeq" id="WP_271633789.1">
    <property type="nucleotide sequence ID" value="NZ_CP094970.1"/>
</dbReference>
<dbReference type="EC" id="6.3.1.13" evidence="10"/>
<proteinExistence type="inferred from homology"/>
<comment type="function">
    <text evidence="1 10">Catalyzes the ATP-dependent condensation of GlcN-Ins and L-cysteine to form L-Cys-GlcN-Ins.</text>
</comment>
<protein>
    <recommendedName>
        <fullName evidence="10">L-cysteine:1D-myo-inositol 2-amino-2-deoxy-alpha-D-glucopyranoside ligase</fullName>
        <shortName evidence="10">L-Cys:GlcN-Ins ligase</shortName>
        <ecNumber evidence="10">6.3.1.13</ecNumber>
    </recommendedName>
    <alternativeName>
        <fullName evidence="10">Mycothiol ligase</fullName>
        <shortName evidence="10">MSH ligase</shortName>
    </alternativeName>
</protein>
<dbReference type="PANTHER" id="PTHR10890:SF3">
    <property type="entry name" value="CYSTEINE--TRNA LIGASE, CYTOPLASMIC"/>
    <property type="match status" value="1"/>
</dbReference>
<feature type="binding site" evidence="10">
    <location>
        <begin position="47"/>
        <end position="50"/>
    </location>
    <ligand>
        <name>L-cysteinyl-5'-AMP</name>
        <dbReference type="ChEBI" id="CHEBI:144924"/>
    </ligand>
</feature>
<dbReference type="HAMAP" id="MF_01697">
    <property type="entry name" value="MshC"/>
    <property type="match status" value="1"/>
</dbReference>
<evidence type="ECO:0000256" key="6">
    <source>
        <dbReference type="ARBA" id="ARBA00022741"/>
    </source>
</evidence>
<dbReference type="SUPFAM" id="SSF52374">
    <property type="entry name" value="Nucleotidylyl transferase"/>
    <property type="match status" value="1"/>
</dbReference>
<evidence type="ECO:0000256" key="9">
    <source>
        <dbReference type="ARBA" id="ARBA00048350"/>
    </source>
</evidence>
<evidence type="ECO:0000256" key="1">
    <source>
        <dbReference type="ARBA" id="ARBA00003679"/>
    </source>
</evidence>
<dbReference type="Gene3D" id="3.40.50.620">
    <property type="entry name" value="HUPs"/>
    <property type="match status" value="1"/>
</dbReference>
<feature type="domain" description="tRNA synthetases class I catalytic" evidence="11">
    <location>
        <begin position="41"/>
        <end position="337"/>
    </location>
</feature>
<dbReference type="PANTHER" id="PTHR10890">
    <property type="entry name" value="CYSTEINYL-TRNA SYNTHETASE"/>
    <property type="match status" value="1"/>
</dbReference>
<keyword evidence="7 10" id="KW-0862">Zinc</keyword>
<feature type="binding site" evidence="10">
    <location>
        <position position="227"/>
    </location>
    <ligand>
        <name>L-cysteinyl-5'-AMP</name>
        <dbReference type="ChEBI" id="CHEBI:144924"/>
    </ligand>
</feature>
<reference evidence="12" key="1">
    <citation type="submission" date="2022-01" db="EMBL/GenBank/DDBJ databases">
        <title>Nocardioidaceae gen. sp. A5X3R13.</title>
        <authorList>
            <person name="Lopez Marin M.A."/>
            <person name="Uhlik O."/>
        </authorList>
    </citation>
    <scope>NUCLEOTIDE SEQUENCE</scope>
    <source>
        <strain evidence="12">A5X3R13</strain>
    </source>
</reference>
<sequence length="412" mass="44414">MRAWPERDVPDLSALGFGRGPAPVVHDTASGGRLTIDPADRARMYVCGITPYDATHLGHAATYLGFDLLQRVWRDHGTRVTYVQNVTDVDDPLLERAAETGTTWEALAERETDLFRADMTALGVLPPDHYLGAVETIELVVDLVADLRKRDAVYDVDGDLYFAVHEDPAFGDISGLGRTDMTELFGERGGDPGRAGKRDPLDCLVWQAARPGEPAWDSELGRGRPGWHIECASMALQYLGVGFDVQGGGSDLVFPHHEMSASEAQVARDGERFARAYVHAGMVGYDGAKMSKSKGNLVLVSSLREQGTDPMVIRAALLGHHYRSDWEWTAADLTSAEQRVARWRTALATGGAGDVRRLVDDVRTALADDLDAPTALAAVDAWAAASPAGSPDADGDVSAVRAVLDSLLGLRV</sequence>
<name>A0AA46YKW4_9ACTN</name>
<feature type="binding site" evidence="10">
    <location>
        <begin position="85"/>
        <end position="87"/>
    </location>
    <ligand>
        <name>L-cysteinyl-5'-AMP</name>
        <dbReference type="ChEBI" id="CHEBI:144924"/>
    </ligand>
</feature>
<comment type="subunit">
    <text evidence="3 10">Monomer.</text>
</comment>
<dbReference type="Proteomes" id="UP001164390">
    <property type="component" value="Chromosome"/>
</dbReference>
<dbReference type="AlphaFoldDB" id="A0AA46YKW4"/>
<dbReference type="EMBL" id="CP094970">
    <property type="protein sequence ID" value="UYM05024.1"/>
    <property type="molecule type" value="Genomic_DNA"/>
</dbReference>
<evidence type="ECO:0000256" key="10">
    <source>
        <dbReference type="HAMAP-Rule" id="MF_01697"/>
    </source>
</evidence>
<feature type="binding site" evidence="10">
    <location>
        <begin position="249"/>
        <end position="251"/>
    </location>
    <ligand>
        <name>L-cysteinyl-5'-AMP</name>
        <dbReference type="ChEBI" id="CHEBI:144924"/>
    </ligand>
</feature>
<dbReference type="Gene3D" id="1.20.120.640">
    <property type="entry name" value="Anticodon-binding domain of a subclass of class I aminoacyl-tRNA synthetases"/>
    <property type="match status" value="1"/>
</dbReference>
<evidence type="ECO:0000256" key="7">
    <source>
        <dbReference type="ARBA" id="ARBA00022833"/>
    </source>
</evidence>
<dbReference type="GO" id="GO:0005524">
    <property type="term" value="F:ATP binding"/>
    <property type="evidence" value="ECO:0007669"/>
    <property type="project" value="UniProtKB-KW"/>
</dbReference>
<comment type="similarity">
    <text evidence="2 10">Belongs to the class-I aminoacyl-tRNA synthetase family. MshC subfamily.</text>
</comment>
<accession>A0AA46YKW4</accession>
<dbReference type="GO" id="GO:0035446">
    <property type="term" value="F:cysteine-glucosaminylinositol ligase activity"/>
    <property type="evidence" value="ECO:0007669"/>
    <property type="project" value="UniProtKB-UniRule"/>
</dbReference>
<dbReference type="InterPro" id="IPR017812">
    <property type="entry name" value="Mycothiol_ligase_MshC"/>
</dbReference>
<evidence type="ECO:0000256" key="5">
    <source>
        <dbReference type="ARBA" id="ARBA00022723"/>
    </source>
</evidence>
<gene>
    <name evidence="10 12" type="primary">mshC</name>
    <name evidence="12" type="ORF">L0C25_21280</name>
</gene>